<dbReference type="PANTHER" id="PTHR45814:SF2">
    <property type="entry name" value="HISTONE-LYSINE N-METHYLTRANSFERASE SETD1"/>
    <property type="match status" value="1"/>
</dbReference>
<dbReference type="InterPro" id="IPR046341">
    <property type="entry name" value="SET_dom_sf"/>
</dbReference>
<dbReference type="InParanoid" id="B0W071"/>
<protein>
    <recommendedName>
        <fullName evidence="2">[histone H3]-lysine(4) N-trimethyltransferase</fullName>
        <ecNumber evidence="2">2.1.1.354</ecNumber>
    </recommendedName>
</protein>
<keyword evidence="6" id="KW-0156">Chromatin regulator</keyword>
<evidence type="ECO:0000256" key="4">
    <source>
        <dbReference type="ARBA" id="ARBA00022679"/>
    </source>
</evidence>
<dbReference type="EC" id="2.1.1.354" evidence="2"/>
<sequence length="473" mass="53696">MFWVFCRVPGGTTDGSTAVTRQRSVVFDLRSYPDILREVQGLVYRYVEMFWVFCGVPGATPAGSTAVTRQRSMVFDLRSYPDSLRRFRTSLPICVGDRTGGKSGQFWQALGITLQKHRMDVVESSLMKEYVITRMLAYIFQLKIPNVILSLIQNSFFHNTVLCCLVCLYSSLGVPDRKTRWPSPNYSTVKGGVYQVAFDLSETATHQFLPMEVQQQQQPTATEVAPVVPTQRSAGRPKEDPNAPKAKYKKDKAAAVAAATLQTFAAAAATFSSAAVHVHARPKYHERDIRTQMSMLYNFLSRGFDAEDVQCIRQSYENQTALDGVGATQSFCKIDPREKATRTSKRPRPSPRCRVFREKPNRTSASTESDLLKFRKNQLKFAKLAIHDFLRWNRSLPTRWSSSSTYLFRIDMETIIDASNYGNLARFINHSCNPNCYTKVITIELEKKIVIYSKQPIGVNKEVPLEDEKISFY</sequence>
<proteinExistence type="predicted"/>
<dbReference type="VEuPathDB" id="VectorBase:CPIJ000435"/>
<organism>
    <name type="scientific">Culex quinquefasciatus</name>
    <name type="common">Southern house mosquito</name>
    <name type="synonym">Culex pungens</name>
    <dbReference type="NCBI Taxonomy" id="7176"/>
    <lineage>
        <taxon>Eukaryota</taxon>
        <taxon>Metazoa</taxon>
        <taxon>Ecdysozoa</taxon>
        <taxon>Arthropoda</taxon>
        <taxon>Hexapoda</taxon>
        <taxon>Insecta</taxon>
        <taxon>Pterygota</taxon>
        <taxon>Neoptera</taxon>
        <taxon>Endopterygota</taxon>
        <taxon>Diptera</taxon>
        <taxon>Nematocera</taxon>
        <taxon>Culicoidea</taxon>
        <taxon>Culicidae</taxon>
        <taxon>Culicinae</taxon>
        <taxon>Culicini</taxon>
        <taxon>Culex</taxon>
        <taxon>Culex</taxon>
    </lineage>
</organism>
<dbReference type="HOGENOM" id="CLU_045885_0_0_1"/>
<evidence type="ECO:0000313" key="13">
    <source>
        <dbReference type="Proteomes" id="UP000002320"/>
    </source>
</evidence>
<feature type="domain" description="SET" evidence="10">
    <location>
        <begin position="351"/>
        <end position="473"/>
    </location>
</feature>
<dbReference type="PANTHER" id="PTHR45814">
    <property type="entry name" value="HISTONE-LYSINE N-METHYLTRANSFERASE SETD1"/>
    <property type="match status" value="1"/>
</dbReference>
<keyword evidence="4" id="KW-0808">Transferase</keyword>
<dbReference type="InterPro" id="IPR048570">
    <property type="entry name" value="PSMD1_RPN2_N"/>
</dbReference>
<dbReference type="GO" id="GO:0048188">
    <property type="term" value="C:Set1C/COMPASS complex"/>
    <property type="evidence" value="ECO:0007669"/>
    <property type="project" value="TreeGrafter"/>
</dbReference>
<dbReference type="EMBL" id="DS231817">
    <property type="protein sequence ID" value="EDS39610.1"/>
    <property type="molecule type" value="Genomic_DNA"/>
</dbReference>
<reference evidence="12" key="2">
    <citation type="submission" date="2020-05" db="UniProtKB">
        <authorList>
            <consortium name="EnsemblMetazoa"/>
        </authorList>
    </citation>
    <scope>IDENTIFICATION</scope>
    <source>
        <strain evidence="12">JHB</strain>
    </source>
</reference>
<dbReference type="AlphaFoldDB" id="B0W071"/>
<evidence type="ECO:0000313" key="12">
    <source>
        <dbReference type="EnsemblMetazoa" id="CPIJ000435-PA"/>
    </source>
</evidence>
<evidence type="ECO:0000256" key="3">
    <source>
        <dbReference type="ARBA" id="ARBA00022603"/>
    </source>
</evidence>
<keyword evidence="7" id="KW-0539">Nucleus</keyword>
<keyword evidence="3" id="KW-0489">Methyltransferase</keyword>
<evidence type="ECO:0000259" key="10">
    <source>
        <dbReference type="PROSITE" id="PS50280"/>
    </source>
</evidence>
<dbReference type="KEGG" id="cqu:CpipJ_CPIJ000435"/>
<evidence type="ECO:0000256" key="8">
    <source>
        <dbReference type="ARBA" id="ARBA00047571"/>
    </source>
</evidence>
<evidence type="ECO:0000256" key="9">
    <source>
        <dbReference type="SAM" id="MobiDB-lite"/>
    </source>
</evidence>
<dbReference type="Gene3D" id="2.170.270.10">
    <property type="entry name" value="SET domain"/>
    <property type="match status" value="1"/>
</dbReference>
<dbReference type="eggNOG" id="KOG2062">
    <property type="taxonomic scope" value="Eukaryota"/>
</dbReference>
<gene>
    <name evidence="12" type="primary">6031416</name>
    <name evidence="11" type="ORF">CpipJ_CPIJ000435</name>
</gene>
<evidence type="ECO:0000256" key="7">
    <source>
        <dbReference type="ARBA" id="ARBA00023242"/>
    </source>
</evidence>
<keyword evidence="5" id="KW-0949">S-adenosyl-L-methionine</keyword>
<dbReference type="VEuPathDB" id="VectorBase:CQUJHB007311"/>
<dbReference type="InterPro" id="IPR001214">
    <property type="entry name" value="SET_dom"/>
</dbReference>
<feature type="region of interest" description="Disordered" evidence="9">
    <location>
        <begin position="213"/>
        <end position="248"/>
    </location>
</feature>
<evidence type="ECO:0000256" key="1">
    <source>
        <dbReference type="ARBA" id="ARBA00004123"/>
    </source>
</evidence>
<dbReference type="STRING" id="7176.B0W071"/>
<dbReference type="SUPFAM" id="SSF82199">
    <property type="entry name" value="SET domain"/>
    <property type="match status" value="1"/>
</dbReference>
<dbReference type="InterPro" id="IPR044570">
    <property type="entry name" value="Set1-like"/>
</dbReference>
<dbReference type="OrthoDB" id="308383at2759"/>
<evidence type="ECO:0000256" key="2">
    <source>
        <dbReference type="ARBA" id="ARBA00012182"/>
    </source>
</evidence>
<comment type="subcellular location">
    <subcellularLocation>
        <location evidence="1">Nucleus</location>
    </subcellularLocation>
</comment>
<dbReference type="SMART" id="SM00317">
    <property type="entry name" value="SET"/>
    <property type="match status" value="1"/>
</dbReference>
<dbReference type="eggNOG" id="KOG1080">
    <property type="taxonomic scope" value="Eukaryota"/>
</dbReference>
<feature type="compositionally biased region" description="Basic residues" evidence="9">
    <location>
        <begin position="342"/>
        <end position="351"/>
    </location>
</feature>
<evidence type="ECO:0000256" key="6">
    <source>
        <dbReference type="ARBA" id="ARBA00022853"/>
    </source>
</evidence>
<evidence type="ECO:0000256" key="5">
    <source>
        <dbReference type="ARBA" id="ARBA00022691"/>
    </source>
</evidence>
<dbReference type="Pfam" id="PF21505">
    <property type="entry name" value="RPN2_N"/>
    <property type="match status" value="1"/>
</dbReference>
<comment type="catalytic activity">
    <reaction evidence="8">
        <text>L-lysyl(4)-[histone H3] + 3 S-adenosyl-L-methionine = N(6),N(6),N(6)-trimethyl-L-lysyl(4)-[histone H3] + 3 S-adenosyl-L-homocysteine + 3 H(+)</text>
        <dbReference type="Rhea" id="RHEA:60260"/>
        <dbReference type="Rhea" id="RHEA-COMP:15537"/>
        <dbReference type="Rhea" id="RHEA-COMP:15547"/>
        <dbReference type="ChEBI" id="CHEBI:15378"/>
        <dbReference type="ChEBI" id="CHEBI:29969"/>
        <dbReference type="ChEBI" id="CHEBI:57856"/>
        <dbReference type="ChEBI" id="CHEBI:59789"/>
        <dbReference type="ChEBI" id="CHEBI:61961"/>
        <dbReference type="EC" id="2.1.1.354"/>
    </reaction>
</comment>
<dbReference type="GO" id="GO:0140999">
    <property type="term" value="F:histone H3K4 trimethyltransferase activity"/>
    <property type="evidence" value="ECO:0007669"/>
    <property type="project" value="UniProtKB-EC"/>
</dbReference>
<dbReference type="EnsemblMetazoa" id="CPIJ000435-RA">
    <property type="protein sequence ID" value="CPIJ000435-PA"/>
    <property type="gene ID" value="CPIJ000435"/>
</dbReference>
<feature type="region of interest" description="Disordered" evidence="9">
    <location>
        <begin position="336"/>
        <end position="368"/>
    </location>
</feature>
<dbReference type="VEuPathDB" id="VectorBase:CQUJHB009622"/>
<dbReference type="PROSITE" id="PS50280">
    <property type="entry name" value="SET"/>
    <property type="match status" value="1"/>
</dbReference>
<name>B0W071_CULQU</name>
<dbReference type="Pfam" id="PF00856">
    <property type="entry name" value="SET"/>
    <property type="match status" value="1"/>
</dbReference>
<evidence type="ECO:0000313" key="11">
    <source>
        <dbReference type="EMBL" id="EDS39610.1"/>
    </source>
</evidence>
<dbReference type="GO" id="GO:0032259">
    <property type="term" value="P:methylation"/>
    <property type="evidence" value="ECO:0007669"/>
    <property type="project" value="UniProtKB-KW"/>
</dbReference>
<reference evidence="11" key="1">
    <citation type="submission" date="2007-03" db="EMBL/GenBank/DDBJ databases">
        <title>Annotation of Culex pipiens quinquefasciatus.</title>
        <authorList>
            <consortium name="The Broad Institute Genome Sequencing Platform"/>
            <person name="Atkinson P.W."/>
            <person name="Hemingway J."/>
            <person name="Christensen B.M."/>
            <person name="Higgs S."/>
            <person name="Kodira C."/>
            <person name="Hannick L."/>
            <person name="Megy K."/>
            <person name="O'Leary S."/>
            <person name="Pearson M."/>
            <person name="Haas B.J."/>
            <person name="Mauceli E."/>
            <person name="Wortman J.R."/>
            <person name="Lee N.H."/>
            <person name="Guigo R."/>
            <person name="Stanke M."/>
            <person name="Alvarado L."/>
            <person name="Amedeo P."/>
            <person name="Antoine C.H."/>
            <person name="Arensburger P."/>
            <person name="Bidwell S.L."/>
            <person name="Crawford M."/>
            <person name="Camaro F."/>
            <person name="Devon K."/>
            <person name="Engels R."/>
            <person name="Hammond M."/>
            <person name="Howarth C."/>
            <person name="Koehrsen M."/>
            <person name="Lawson D."/>
            <person name="Montgomery P."/>
            <person name="Nene V."/>
            <person name="Nusbaum C."/>
            <person name="Puiu D."/>
            <person name="Romero-Severson J."/>
            <person name="Severson D.W."/>
            <person name="Shumway M."/>
            <person name="Sisk P."/>
            <person name="Stolte C."/>
            <person name="Zeng Q."/>
            <person name="Eisenstadt E."/>
            <person name="Fraser-Liggett C."/>
            <person name="Strausberg R."/>
            <person name="Galagan J."/>
            <person name="Birren B."/>
            <person name="Collins F.H."/>
        </authorList>
    </citation>
    <scope>NUCLEOTIDE SEQUENCE [LARGE SCALE GENOMIC DNA]</scope>
    <source>
        <strain evidence="11">JHB</strain>
    </source>
</reference>
<accession>B0W071</accession>
<keyword evidence="13" id="KW-1185">Reference proteome</keyword>
<dbReference type="Proteomes" id="UP000002320">
    <property type="component" value="Unassembled WGS sequence"/>
</dbReference>